<accession>A0ABU8XFW5</accession>
<dbReference type="InterPro" id="IPR003692">
    <property type="entry name" value="Hydantoinase_B"/>
</dbReference>
<keyword evidence="3" id="KW-1185">Reference proteome</keyword>
<gene>
    <name evidence="2" type="ORF">WKW79_23500</name>
</gene>
<feature type="domain" description="Hydantoinase B/oxoprolinase" evidence="1">
    <location>
        <begin position="8"/>
        <end position="528"/>
    </location>
</feature>
<reference evidence="2 3" key="1">
    <citation type="submission" date="2024-03" db="EMBL/GenBank/DDBJ databases">
        <title>Novel species of the genus Variovorax.</title>
        <authorList>
            <person name="Liu Q."/>
            <person name="Xin Y.-H."/>
        </authorList>
    </citation>
    <scope>NUCLEOTIDE SEQUENCE [LARGE SCALE GENOMIC DNA]</scope>
    <source>
        <strain evidence="2 3">KACC 18901</strain>
    </source>
</reference>
<name>A0ABU8XFW5_9BURK</name>
<comment type="caution">
    <text evidence="2">The sequence shown here is derived from an EMBL/GenBank/DDBJ whole genome shotgun (WGS) entry which is preliminary data.</text>
</comment>
<evidence type="ECO:0000313" key="2">
    <source>
        <dbReference type="EMBL" id="MEJ8857557.1"/>
    </source>
</evidence>
<sequence>MTTPIQRDPIRLELLKNAFAAIADEMAATVVRTARSYVIKEAMDFSTGLIDAQGNLIAQGLCLPMHMGSFPPTIETVLSRFAGDMHEGDVYITNDPYTGGGTHLPDIYVFKPIHFDGELLGFAAAIGHQTDIGGRVAGGNACDNTEIFQEGLRIPPVRLFSRGEVSEDMMAVLRLNVRLPEKVHGDVMATVSACTRGERAMQQLAQRYGLAVLREEMAHLLDYTERMTRSELRALADGEWTFDDYLDDDGFSEDPIRIRCRIVKRGDGLTADFSGSSPQVKGSINLPFSMTQSCTWACVRCIMDPSLPTNSGFMRAIRVLAEPGSVVYPVTPAPVAARGLTAMRATEAIWGALALMLPSKVFACGAQGDFGVTIAGYDARSEPFVLLEFLFGTWGGRPNKDTNDGLSSLAVNYSNSPVEVLEGEQPLRIESYGFRADSGGPGKHRGGVGMVRSYRLTGVPEAVLQVRSDRQKFQPYGLQGGHDGALAANYLNDGTGPRRQLPGKFMRTFLRGELYEAVLAGGGGWGDPLEREPAAVLEDVIDGKVTLEAAQRDYGVCLDAGGKHVDDDATETRRAEMREARSAIVG</sequence>
<dbReference type="PANTHER" id="PTHR11365:SF23">
    <property type="entry name" value="HYPOTHETICAL 5-OXOPROLINASE (EUROFUNG)-RELATED"/>
    <property type="match status" value="1"/>
</dbReference>
<dbReference type="Pfam" id="PF02538">
    <property type="entry name" value="Hydantoinase_B"/>
    <property type="match status" value="1"/>
</dbReference>
<proteinExistence type="predicted"/>
<dbReference type="Proteomes" id="UP001367030">
    <property type="component" value="Unassembled WGS sequence"/>
</dbReference>
<dbReference type="PANTHER" id="PTHR11365">
    <property type="entry name" value="5-OXOPROLINASE RELATED"/>
    <property type="match status" value="1"/>
</dbReference>
<dbReference type="InterPro" id="IPR045079">
    <property type="entry name" value="Oxoprolinase-like"/>
</dbReference>
<protein>
    <submittedName>
        <fullName evidence="2">Hydantoinase B/oxoprolinase family protein</fullName>
    </submittedName>
</protein>
<dbReference type="EMBL" id="JBBKZS010000011">
    <property type="protein sequence ID" value="MEJ8857557.1"/>
    <property type="molecule type" value="Genomic_DNA"/>
</dbReference>
<dbReference type="RefSeq" id="WP_340337623.1">
    <property type="nucleotide sequence ID" value="NZ_JBBKZS010000011.1"/>
</dbReference>
<evidence type="ECO:0000259" key="1">
    <source>
        <dbReference type="Pfam" id="PF02538"/>
    </source>
</evidence>
<organism evidence="2 3">
    <name type="scientific">Variovorax robiniae</name>
    <dbReference type="NCBI Taxonomy" id="1836199"/>
    <lineage>
        <taxon>Bacteria</taxon>
        <taxon>Pseudomonadati</taxon>
        <taxon>Pseudomonadota</taxon>
        <taxon>Betaproteobacteria</taxon>
        <taxon>Burkholderiales</taxon>
        <taxon>Comamonadaceae</taxon>
        <taxon>Variovorax</taxon>
    </lineage>
</organism>
<evidence type="ECO:0000313" key="3">
    <source>
        <dbReference type="Proteomes" id="UP001367030"/>
    </source>
</evidence>